<organism evidence="2 3">
    <name type="scientific">Cyanomargarita calcarea GSE-NOS-MK-12-04C</name>
    <dbReference type="NCBI Taxonomy" id="2839659"/>
    <lineage>
        <taxon>Bacteria</taxon>
        <taxon>Bacillati</taxon>
        <taxon>Cyanobacteriota</taxon>
        <taxon>Cyanophyceae</taxon>
        <taxon>Nostocales</taxon>
        <taxon>Cyanomargaritaceae</taxon>
        <taxon>Cyanomargarita</taxon>
    </lineage>
</organism>
<accession>A0A951UVR6</accession>
<feature type="domain" description="HNH nuclease" evidence="1">
    <location>
        <begin position="9"/>
        <end position="64"/>
    </location>
</feature>
<dbReference type="Pfam" id="PF01844">
    <property type="entry name" value="HNH"/>
    <property type="match status" value="1"/>
</dbReference>
<evidence type="ECO:0000313" key="2">
    <source>
        <dbReference type="EMBL" id="MBW4671788.1"/>
    </source>
</evidence>
<dbReference type="GO" id="GO:0004519">
    <property type="term" value="F:endonuclease activity"/>
    <property type="evidence" value="ECO:0007669"/>
    <property type="project" value="UniProtKB-KW"/>
</dbReference>
<keyword evidence="2" id="KW-0255">Endonuclease</keyword>
<proteinExistence type="predicted"/>
<name>A0A951UVR6_9CYAN</name>
<comment type="caution">
    <text evidence="2">The sequence shown here is derived from an EMBL/GenBank/DDBJ whole genome shotgun (WGS) entry which is preliminary data.</text>
</comment>
<dbReference type="GO" id="GO:0008270">
    <property type="term" value="F:zinc ion binding"/>
    <property type="evidence" value="ECO:0007669"/>
    <property type="project" value="InterPro"/>
</dbReference>
<dbReference type="PANTHER" id="PTHR33877:SF1">
    <property type="entry name" value="TYPE IV METHYL-DIRECTED RESTRICTION ENZYME ECOKMCRA"/>
    <property type="match status" value="1"/>
</dbReference>
<evidence type="ECO:0000259" key="1">
    <source>
        <dbReference type="SMART" id="SM00507"/>
    </source>
</evidence>
<dbReference type="EMBL" id="JAHHGZ010000054">
    <property type="protein sequence ID" value="MBW4671788.1"/>
    <property type="molecule type" value="Genomic_DNA"/>
</dbReference>
<dbReference type="PANTHER" id="PTHR33877">
    <property type="entry name" value="SLL1193 PROTEIN"/>
    <property type="match status" value="1"/>
</dbReference>
<reference evidence="2" key="2">
    <citation type="journal article" date="2022" name="Microbiol. Resour. Announc.">
        <title>Metagenome Sequencing to Explore Phylogenomics of Terrestrial Cyanobacteria.</title>
        <authorList>
            <person name="Ward R.D."/>
            <person name="Stajich J.E."/>
            <person name="Johansen J.R."/>
            <person name="Huntemann M."/>
            <person name="Clum A."/>
            <person name="Foster B."/>
            <person name="Foster B."/>
            <person name="Roux S."/>
            <person name="Palaniappan K."/>
            <person name="Varghese N."/>
            <person name="Mukherjee S."/>
            <person name="Reddy T.B.K."/>
            <person name="Daum C."/>
            <person name="Copeland A."/>
            <person name="Chen I.A."/>
            <person name="Ivanova N.N."/>
            <person name="Kyrpides N.C."/>
            <person name="Shapiro N."/>
            <person name="Eloe-Fadrosh E.A."/>
            <person name="Pietrasiak N."/>
        </authorList>
    </citation>
    <scope>NUCLEOTIDE SEQUENCE</scope>
    <source>
        <strain evidence="2">GSE-NOS-MK-12-04C</strain>
    </source>
</reference>
<gene>
    <name evidence="2" type="ORF">KME60_31285</name>
</gene>
<sequence length="137" mass="15693">MSVTYISAALRRQVEERANYRCEYCLLPGRVAFFSHEIDHVIAEKHGGATNADNLAYTCWRCNRHKGTDLGSFDPETGAFSFLFNPRTQEWAEHFTLSELELLGLTSEGRTSVKLLQMNSEERLAERQRLQSAFESE</sequence>
<dbReference type="Gene3D" id="1.10.30.50">
    <property type="match status" value="1"/>
</dbReference>
<protein>
    <submittedName>
        <fullName evidence="2">HNH endonuclease</fullName>
    </submittedName>
</protein>
<dbReference type="CDD" id="cd00085">
    <property type="entry name" value="HNHc"/>
    <property type="match status" value="1"/>
</dbReference>
<evidence type="ECO:0000313" key="3">
    <source>
        <dbReference type="Proteomes" id="UP000729701"/>
    </source>
</evidence>
<dbReference type="AlphaFoldDB" id="A0A951UVR6"/>
<dbReference type="Proteomes" id="UP000729701">
    <property type="component" value="Unassembled WGS sequence"/>
</dbReference>
<reference evidence="2" key="1">
    <citation type="submission" date="2021-05" db="EMBL/GenBank/DDBJ databases">
        <authorList>
            <person name="Pietrasiak N."/>
            <person name="Ward R."/>
            <person name="Stajich J.E."/>
            <person name="Kurbessoian T."/>
        </authorList>
    </citation>
    <scope>NUCLEOTIDE SEQUENCE</scope>
    <source>
        <strain evidence="2">GSE-NOS-MK-12-04C</strain>
    </source>
</reference>
<keyword evidence="2" id="KW-0540">Nuclease</keyword>
<dbReference type="InterPro" id="IPR003615">
    <property type="entry name" value="HNH_nuc"/>
</dbReference>
<dbReference type="SMART" id="SM00507">
    <property type="entry name" value="HNHc"/>
    <property type="match status" value="1"/>
</dbReference>
<keyword evidence="2" id="KW-0378">Hydrolase</keyword>
<dbReference type="GO" id="GO:0003676">
    <property type="term" value="F:nucleic acid binding"/>
    <property type="evidence" value="ECO:0007669"/>
    <property type="project" value="InterPro"/>
</dbReference>
<dbReference type="InterPro" id="IPR052892">
    <property type="entry name" value="NA-targeting_endonuclease"/>
</dbReference>
<dbReference type="InterPro" id="IPR002711">
    <property type="entry name" value="HNH"/>
</dbReference>